<accession>A0AAD7G3X5</accession>
<organism evidence="2 3">
    <name type="scientific">Mycena rosella</name>
    <name type="common">Pink bonnet</name>
    <name type="synonym">Agaricus rosellus</name>
    <dbReference type="NCBI Taxonomy" id="1033263"/>
    <lineage>
        <taxon>Eukaryota</taxon>
        <taxon>Fungi</taxon>
        <taxon>Dikarya</taxon>
        <taxon>Basidiomycota</taxon>
        <taxon>Agaricomycotina</taxon>
        <taxon>Agaricomycetes</taxon>
        <taxon>Agaricomycetidae</taxon>
        <taxon>Agaricales</taxon>
        <taxon>Marasmiineae</taxon>
        <taxon>Mycenaceae</taxon>
        <taxon>Mycena</taxon>
    </lineage>
</organism>
<proteinExistence type="predicted"/>
<sequence length="172" mass="18796">MRETNARCFCASTSKCAGGSANTTDHIKALWTTKLQVHQMLCNATVMRPRGSERKRVGDMAASTDPIKQPPKQPADRNAARSMLRNATVTRPRGSERKRVDDMAASTDPIKQPPKQPADRNAARSMLRNATAMRPHGSERKRVGDEAATTGPISMPRKKSPGISLNFCPNSL</sequence>
<dbReference type="Proteomes" id="UP001221757">
    <property type="component" value="Unassembled WGS sequence"/>
</dbReference>
<feature type="compositionally biased region" description="Basic and acidic residues" evidence="1">
    <location>
        <begin position="93"/>
        <end position="102"/>
    </location>
</feature>
<feature type="compositionally biased region" description="Basic and acidic residues" evidence="1">
    <location>
        <begin position="136"/>
        <end position="145"/>
    </location>
</feature>
<dbReference type="AlphaFoldDB" id="A0AAD7G3X5"/>
<evidence type="ECO:0000313" key="3">
    <source>
        <dbReference type="Proteomes" id="UP001221757"/>
    </source>
</evidence>
<name>A0AAD7G3X5_MYCRO</name>
<keyword evidence="3" id="KW-1185">Reference proteome</keyword>
<evidence type="ECO:0000313" key="2">
    <source>
        <dbReference type="EMBL" id="KAJ7657084.1"/>
    </source>
</evidence>
<feature type="region of interest" description="Disordered" evidence="1">
    <location>
        <begin position="49"/>
        <end position="172"/>
    </location>
</feature>
<reference evidence="2" key="1">
    <citation type="submission" date="2023-03" db="EMBL/GenBank/DDBJ databases">
        <title>Massive genome expansion in bonnet fungi (Mycena s.s.) driven by repeated elements and novel gene families across ecological guilds.</title>
        <authorList>
            <consortium name="Lawrence Berkeley National Laboratory"/>
            <person name="Harder C.B."/>
            <person name="Miyauchi S."/>
            <person name="Viragh M."/>
            <person name="Kuo A."/>
            <person name="Thoen E."/>
            <person name="Andreopoulos B."/>
            <person name="Lu D."/>
            <person name="Skrede I."/>
            <person name="Drula E."/>
            <person name="Henrissat B."/>
            <person name="Morin E."/>
            <person name="Kohler A."/>
            <person name="Barry K."/>
            <person name="LaButti K."/>
            <person name="Morin E."/>
            <person name="Salamov A."/>
            <person name="Lipzen A."/>
            <person name="Mereny Z."/>
            <person name="Hegedus B."/>
            <person name="Baldrian P."/>
            <person name="Stursova M."/>
            <person name="Weitz H."/>
            <person name="Taylor A."/>
            <person name="Grigoriev I.V."/>
            <person name="Nagy L.G."/>
            <person name="Martin F."/>
            <person name="Kauserud H."/>
        </authorList>
    </citation>
    <scope>NUCLEOTIDE SEQUENCE</scope>
    <source>
        <strain evidence="2">CBHHK067</strain>
    </source>
</reference>
<protein>
    <submittedName>
        <fullName evidence="2">Uncharacterized protein</fullName>
    </submittedName>
</protein>
<gene>
    <name evidence="2" type="ORF">B0H17DRAFT_1213612</name>
</gene>
<evidence type="ECO:0000256" key="1">
    <source>
        <dbReference type="SAM" id="MobiDB-lite"/>
    </source>
</evidence>
<dbReference type="EMBL" id="JARKIE010000293">
    <property type="protein sequence ID" value="KAJ7657084.1"/>
    <property type="molecule type" value="Genomic_DNA"/>
</dbReference>
<comment type="caution">
    <text evidence="2">The sequence shown here is derived from an EMBL/GenBank/DDBJ whole genome shotgun (WGS) entry which is preliminary data.</text>
</comment>